<dbReference type="EMBL" id="JACDUS010000004">
    <property type="protein sequence ID" value="MBA2881638.1"/>
    <property type="molecule type" value="Genomic_DNA"/>
</dbReference>
<accession>A0A7W0C9H3</accession>
<keyword evidence="5" id="KW-0411">Iron-sulfur</keyword>
<dbReference type="Proteomes" id="UP000525298">
    <property type="component" value="Unassembled WGS sequence"/>
</dbReference>
<keyword evidence="3" id="KW-0479">Metal-binding</keyword>
<dbReference type="AlphaFoldDB" id="A0A7W0C9H3"/>
<evidence type="ECO:0000256" key="6">
    <source>
        <dbReference type="SAM" id="MobiDB-lite"/>
    </source>
</evidence>
<dbReference type="InterPro" id="IPR023885">
    <property type="entry name" value="4Fe4S-binding_SPASM_dom"/>
</dbReference>
<keyword evidence="2" id="KW-0949">S-adenosyl-L-methionine</keyword>
<evidence type="ECO:0000256" key="2">
    <source>
        <dbReference type="ARBA" id="ARBA00022691"/>
    </source>
</evidence>
<dbReference type="SFLD" id="SFLDS00029">
    <property type="entry name" value="Radical_SAM"/>
    <property type="match status" value="1"/>
</dbReference>
<dbReference type="GO" id="GO:0051536">
    <property type="term" value="F:iron-sulfur cluster binding"/>
    <property type="evidence" value="ECO:0007669"/>
    <property type="project" value="UniProtKB-KW"/>
</dbReference>
<dbReference type="PANTHER" id="PTHR43524:SF1">
    <property type="entry name" value="RADICAL SAM SUPERFAMILY PROTEIN"/>
    <property type="match status" value="1"/>
</dbReference>
<keyword evidence="4" id="KW-0408">Iron</keyword>
<organism evidence="8 9">
    <name type="scientific">Desulfosalsimonas propionicica</name>
    <dbReference type="NCBI Taxonomy" id="332175"/>
    <lineage>
        <taxon>Bacteria</taxon>
        <taxon>Pseudomonadati</taxon>
        <taxon>Thermodesulfobacteriota</taxon>
        <taxon>Desulfobacteria</taxon>
        <taxon>Desulfobacterales</taxon>
        <taxon>Desulfosalsimonadaceae</taxon>
        <taxon>Desulfosalsimonas</taxon>
    </lineage>
</organism>
<dbReference type="GO" id="GO:0003824">
    <property type="term" value="F:catalytic activity"/>
    <property type="evidence" value="ECO:0007669"/>
    <property type="project" value="InterPro"/>
</dbReference>
<dbReference type="InterPro" id="IPR013785">
    <property type="entry name" value="Aldolase_TIM"/>
</dbReference>
<name>A0A7W0C9H3_9BACT</name>
<dbReference type="PANTHER" id="PTHR43524">
    <property type="entry name" value="RADICAL SAM SUPERFAMILY PROTEIN"/>
    <property type="match status" value="1"/>
</dbReference>
<keyword evidence="9" id="KW-1185">Reference proteome</keyword>
<dbReference type="SFLD" id="SFLDG01067">
    <property type="entry name" value="SPASM/twitch_domain_containing"/>
    <property type="match status" value="1"/>
</dbReference>
<feature type="domain" description="Radical SAM core" evidence="7">
    <location>
        <begin position="114"/>
        <end position="320"/>
    </location>
</feature>
<dbReference type="CDD" id="cd21128">
    <property type="entry name" value="SPASM_rSAM"/>
    <property type="match status" value="1"/>
</dbReference>
<evidence type="ECO:0000313" key="8">
    <source>
        <dbReference type="EMBL" id="MBA2881638.1"/>
    </source>
</evidence>
<protein>
    <submittedName>
        <fullName evidence="8">MoaA/NifB/PqqE/SkfB family radical SAM enzyme</fullName>
    </submittedName>
</protein>
<dbReference type="Pfam" id="PF04055">
    <property type="entry name" value="Radical_SAM"/>
    <property type="match status" value="1"/>
</dbReference>
<evidence type="ECO:0000256" key="3">
    <source>
        <dbReference type="ARBA" id="ARBA00022723"/>
    </source>
</evidence>
<proteinExistence type="predicted"/>
<comment type="cofactor">
    <cofactor evidence="1">
        <name>[4Fe-4S] cluster</name>
        <dbReference type="ChEBI" id="CHEBI:49883"/>
    </cofactor>
</comment>
<dbReference type="GO" id="GO:0046872">
    <property type="term" value="F:metal ion binding"/>
    <property type="evidence" value="ECO:0007669"/>
    <property type="project" value="UniProtKB-KW"/>
</dbReference>
<sequence>MAMHLKGWRDMMPRRTLAEKALGQALKYLGDDPDKNAGYVLKAVDHIASGEKQEMVRQWFHHWMRENGPGRQFLKRVVENTHPRVRQRYVARMVASMFFRDPEAPRRARKQFGIQPPPTMLISPTMRCNYRCQGCYAGSYERKDDMSPETFDRVLSEAEEMGINFFTILGGEPFIYPHLLEVIEKHDKSFYQVYTNASLIDEKTADKLVDLGNVAPQISINGPAEVTDAVRGKGSFDKCVRAMDLLQEAGCAFGFSSLVTRRNMDIICSDHWIDFLVEKGALYGWMFLFMPVGNDPDMSLMPTPEQRNQMRMFQQYVRDNKPVLLVDFWNDGVLSGGCIAGGRLYFHVNHRGDVEPCIFCHFATDNIHEKSLKEALNSSFFRSIRSEQPFCYNTLRPCPMIDHPQTMWRIIRENNAKPTHKGAEVMFTRLAPEMTRYARGVQQVMDRAWHEEGYKDWAAKWMQHCGLAPENIERRRREFEQNRQRADETEIVRARARSN</sequence>
<evidence type="ECO:0000259" key="7">
    <source>
        <dbReference type="PROSITE" id="PS51918"/>
    </source>
</evidence>
<dbReference type="SFLD" id="SFLDG01386">
    <property type="entry name" value="main_SPASM_domain-containing"/>
    <property type="match status" value="1"/>
</dbReference>
<dbReference type="InterPro" id="IPR007197">
    <property type="entry name" value="rSAM"/>
</dbReference>
<dbReference type="CDD" id="cd01335">
    <property type="entry name" value="Radical_SAM"/>
    <property type="match status" value="1"/>
</dbReference>
<dbReference type="PROSITE" id="PS51918">
    <property type="entry name" value="RADICAL_SAM"/>
    <property type="match status" value="1"/>
</dbReference>
<dbReference type="SUPFAM" id="SSF102114">
    <property type="entry name" value="Radical SAM enzymes"/>
    <property type="match status" value="1"/>
</dbReference>
<evidence type="ECO:0000256" key="1">
    <source>
        <dbReference type="ARBA" id="ARBA00001966"/>
    </source>
</evidence>
<evidence type="ECO:0000313" key="9">
    <source>
        <dbReference type="Proteomes" id="UP000525298"/>
    </source>
</evidence>
<dbReference type="Gene3D" id="3.20.20.70">
    <property type="entry name" value="Aldolase class I"/>
    <property type="match status" value="1"/>
</dbReference>
<feature type="compositionally biased region" description="Basic and acidic residues" evidence="6">
    <location>
        <begin position="480"/>
        <end position="493"/>
    </location>
</feature>
<evidence type="ECO:0000256" key="5">
    <source>
        <dbReference type="ARBA" id="ARBA00023014"/>
    </source>
</evidence>
<dbReference type="Pfam" id="PF13186">
    <property type="entry name" value="SPASM"/>
    <property type="match status" value="1"/>
</dbReference>
<comment type="caution">
    <text evidence="8">The sequence shown here is derived from an EMBL/GenBank/DDBJ whole genome shotgun (WGS) entry which is preliminary data.</text>
</comment>
<gene>
    <name evidence="8" type="ORF">HNR65_001965</name>
</gene>
<dbReference type="InterPro" id="IPR058240">
    <property type="entry name" value="rSAM_sf"/>
</dbReference>
<feature type="region of interest" description="Disordered" evidence="6">
    <location>
        <begin position="480"/>
        <end position="499"/>
    </location>
</feature>
<evidence type="ECO:0000256" key="4">
    <source>
        <dbReference type="ARBA" id="ARBA00023004"/>
    </source>
</evidence>
<dbReference type="RefSeq" id="WP_181551278.1">
    <property type="nucleotide sequence ID" value="NZ_JACDUS010000004.1"/>
</dbReference>
<reference evidence="8 9" key="1">
    <citation type="submission" date="2020-07" db="EMBL/GenBank/DDBJ databases">
        <title>Genomic Encyclopedia of Type Strains, Phase IV (KMG-IV): sequencing the most valuable type-strain genomes for metagenomic binning, comparative biology and taxonomic classification.</title>
        <authorList>
            <person name="Goeker M."/>
        </authorList>
    </citation>
    <scope>NUCLEOTIDE SEQUENCE [LARGE SCALE GENOMIC DNA]</scope>
    <source>
        <strain evidence="8 9">DSM 17721</strain>
    </source>
</reference>